<dbReference type="AlphaFoldDB" id="A0A2S9EJ16"/>
<dbReference type="RefSeq" id="WP_105698075.1">
    <property type="nucleotide sequence ID" value="NZ_CP159260.1"/>
</dbReference>
<reference evidence="2 3" key="1">
    <citation type="submission" date="2017-09" db="EMBL/GenBank/DDBJ databases">
        <title>Genomic, metabolic, and phenotypic characteristics of bacterial isolates from the natural microbiome of the model nematode Caenorhabditis elegans.</title>
        <authorList>
            <person name="Zimmermann J."/>
            <person name="Obeng N."/>
            <person name="Yang W."/>
            <person name="Obeng O."/>
            <person name="Kissoyan K."/>
            <person name="Pees B."/>
            <person name="Dirksen P."/>
            <person name="Hoppner M."/>
            <person name="Franke A."/>
            <person name="Rosenstiel P."/>
            <person name="Leippe M."/>
            <person name="Dierking K."/>
            <person name="Kaleta C."/>
            <person name="Schulenburg H."/>
        </authorList>
    </citation>
    <scope>NUCLEOTIDE SEQUENCE [LARGE SCALE GENOMIC DNA]</scope>
    <source>
        <strain evidence="2 3">MYb117</strain>
    </source>
</reference>
<sequence>MQPPEDSSSNSFRYFVVGVLCAAVLLGVYFVRLNAEVDREREAAIQRLTLCRQVESVVRKVQSNTLETHPACDALNGHVEESANSPE</sequence>
<keyword evidence="1" id="KW-0812">Transmembrane</keyword>
<protein>
    <submittedName>
        <fullName evidence="2">Uncharacterized protein</fullName>
    </submittedName>
</protein>
<evidence type="ECO:0000313" key="3">
    <source>
        <dbReference type="Proteomes" id="UP000238045"/>
    </source>
</evidence>
<name>A0A2S9EJ16_9PSED</name>
<gene>
    <name evidence="2" type="ORF">CQZ99_18400</name>
</gene>
<keyword evidence="1" id="KW-0472">Membrane</keyword>
<organism evidence="2 3">
    <name type="scientific">Pseudomonas poae</name>
    <dbReference type="NCBI Taxonomy" id="200451"/>
    <lineage>
        <taxon>Bacteria</taxon>
        <taxon>Pseudomonadati</taxon>
        <taxon>Pseudomonadota</taxon>
        <taxon>Gammaproteobacteria</taxon>
        <taxon>Pseudomonadales</taxon>
        <taxon>Pseudomonadaceae</taxon>
        <taxon>Pseudomonas</taxon>
    </lineage>
</organism>
<evidence type="ECO:0000313" key="2">
    <source>
        <dbReference type="EMBL" id="PRC15243.1"/>
    </source>
</evidence>
<proteinExistence type="predicted"/>
<feature type="transmembrane region" description="Helical" evidence="1">
    <location>
        <begin position="12"/>
        <end position="31"/>
    </location>
</feature>
<comment type="caution">
    <text evidence="2">The sequence shown here is derived from an EMBL/GenBank/DDBJ whole genome shotgun (WGS) entry which is preliminary data.</text>
</comment>
<dbReference type="EMBL" id="PCQL01000020">
    <property type="protein sequence ID" value="PRC15243.1"/>
    <property type="molecule type" value="Genomic_DNA"/>
</dbReference>
<evidence type="ECO:0000256" key="1">
    <source>
        <dbReference type="SAM" id="Phobius"/>
    </source>
</evidence>
<accession>A0A2S9EJ16</accession>
<dbReference type="Proteomes" id="UP000238045">
    <property type="component" value="Unassembled WGS sequence"/>
</dbReference>
<keyword evidence="3" id="KW-1185">Reference proteome</keyword>
<keyword evidence="1" id="KW-1133">Transmembrane helix</keyword>